<accession>A0A420DH92</accession>
<dbReference type="OrthoDB" id="10017374at2"/>
<evidence type="ECO:0000313" key="3">
    <source>
        <dbReference type="Proteomes" id="UP000284407"/>
    </source>
</evidence>
<sequence>MRDFVDFLRAPDFVRDPSVDGIYYDLDAITHRVDEACTLRDAFRYRQTSRLTIDHLQDICIGIGFTSSMAGYMRQGEPWRYAGARPGSNEARSMTFKMDRLRFAIIEKLPSISSLNTAHVSDETRQAFALMALSLNAIADHETLNMMIRMAGLWPETQDPQGDAQLECEEAFADDRPAQPNRAADAPGEHHAQKCGLKKTSPFPLAQ</sequence>
<dbReference type="EMBL" id="RAQK01000002">
    <property type="protein sequence ID" value="RKE93591.1"/>
    <property type="molecule type" value="Genomic_DNA"/>
</dbReference>
<feature type="region of interest" description="Disordered" evidence="1">
    <location>
        <begin position="171"/>
        <end position="207"/>
    </location>
</feature>
<keyword evidence="3" id="KW-1185">Reference proteome</keyword>
<protein>
    <submittedName>
        <fullName evidence="2">Uncharacterized protein</fullName>
    </submittedName>
</protein>
<reference evidence="2 3" key="1">
    <citation type="submission" date="2018-09" db="EMBL/GenBank/DDBJ databases">
        <title>Genomic Encyclopedia of Archaeal and Bacterial Type Strains, Phase II (KMG-II): from individual species to whole genera.</title>
        <authorList>
            <person name="Goeker M."/>
        </authorList>
    </citation>
    <scope>NUCLEOTIDE SEQUENCE [LARGE SCALE GENOMIC DNA]</scope>
    <source>
        <strain evidence="2 3">DSM 11458</strain>
    </source>
</reference>
<gene>
    <name evidence="2" type="ORF">C8N30_2668</name>
</gene>
<organism evidence="2 3">
    <name type="scientific">Sulfitobacter guttiformis</name>
    <dbReference type="NCBI Taxonomy" id="74349"/>
    <lineage>
        <taxon>Bacteria</taxon>
        <taxon>Pseudomonadati</taxon>
        <taxon>Pseudomonadota</taxon>
        <taxon>Alphaproteobacteria</taxon>
        <taxon>Rhodobacterales</taxon>
        <taxon>Roseobacteraceae</taxon>
        <taxon>Sulfitobacter</taxon>
    </lineage>
</organism>
<dbReference type="Proteomes" id="UP000284407">
    <property type="component" value="Unassembled WGS sequence"/>
</dbReference>
<dbReference type="STRING" id="1443111.Z949_1859"/>
<dbReference type="RefSeq" id="WP_025062360.1">
    <property type="nucleotide sequence ID" value="NZ_RAQK01000002.1"/>
</dbReference>
<comment type="caution">
    <text evidence="2">The sequence shown here is derived from an EMBL/GenBank/DDBJ whole genome shotgun (WGS) entry which is preliminary data.</text>
</comment>
<evidence type="ECO:0000313" key="2">
    <source>
        <dbReference type="EMBL" id="RKE93591.1"/>
    </source>
</evidence>
<evidence type="ECO:0000256" key="1">
    <source>
        <dbReference type="SAM" id="MobiDB-lite"/>
    </source>
</evidence>
<name>A0A420DH92_9RHOB</name>
<dbReference type="AlphaFoldDB" id="A0A420DH92"/>
<proteinExistence type="predicted"/>